<organism evidence="2 3">
    <name type="scientific">Caenorhabditis elegans</name>
    <dbReference type="NCBI Taxonomy" id="6239"/>
    <lineage>
        <taxon>Eukaryota</taxon>
        <taxon>Metazoa</taxon>
        <taxon>Ecdysozoa</taxon>
        <taxon>Nematoda</taxon>
        <taxon>Chromadorea</taxon>
        <taxon>Rhabditida</taxon>
        <taxon>Rhabditina</taxon>
        <taxon>Rhabditomorpha</taxon>
        <taxon>Rhabditoidea</taxon>
        <taxon>Rhabditidae</taxon>
        <taxon>Peloderinae</taxon>
        <taxon>Caenorhabditis</taxon>
    </lineage>
</organism>
<dbReference type="Proteomes" id="UP000001940">
    <property type="component" value="Chromosome IV"/>
</dbReference>
<dbReference type="OrthoDB" id="10256176at2759"/>
<evidence type="ECO:0000313" key="3">
    <source>
        <dbReference type="Proteomes" id="UP000001940"/>
    </source>
</evidence>
<dbReference type="WormBase" id="K08D10.12c">
    <property type="protein sequence ID" value="CE52973"/>
    <property type="gene ID" value="WBGene00019535"/>
    <property type="gene designation" value="tsen-34"/>
</dbReference>
<dbReference type="EMBL" id="BX284604">
    <property type="protein sequence ID" value="VGM69522.1"/>
    <property type="molecule type" value="Genomic_DNA"/>
</dbReference>
<sequence length="80" mass="8803">MSHEILEVPVNSEKRKVEICHVTGRFFASKSATSSPMAPDSAATISSTPRPPTRVTPNLCSFVLRSPMKNEFRRCAAVIK</sequence>
<keyword evidence="3" id="KW-1185">Reference proteome</keyword>
<dbReference type="AlphaFoldDB" id="A0A486WY67"/>
<dbReference type="ExpressionAtlas" id="A0A486WY67">
    <property type="expression patterns" value="baseline"/>
</dbReference>
<dbReference type="RefSeq" id="NP_001360502.1">
    <property type="nucleotide sequence ID" value="NM_001372790.1"/>
</dbReference>
<evidence type="ECO:0000256" key="1">
    <source>
        <dbReference type="SAM" id="MobiDB-lite"/>
    </source>
</evidence>
<evidence type="ECO:0000313" key="2">
    <source>
        <dbReference type="EMBL" id="VGM69522.1"/>
    </source>
</evidence>
<proteinExistence type="predicted"/>
<feature type="region of interest" description="Disordered" evidence="1">
    <location>
        <begin position="30"/>
        <end position="53"/>
    </location>
</feature>
<dbReference type="AGR" id="WB:WBGene00019535"/>
<gene>
    <name evidence="2 4" type="primary">tsen-34</name>
    <name evidence="2" type="ORF">CELE_K08D10.12</name>
    <name evidence="4" type="ORF">K08D10.12</name>
</gene>
<reference evidence="2 3" key="1">
    <citation type="journal article" date="1998" name="Science">
        <title>Genome sequence of the nematode C. elegans: a platform for investigating biology.</title>
        <authorList>
            <consortium name="The C. elegans sequencing consortium"/>
            <person name="Sulson J.E."/>
            <person name="Waterston R."/>
        </authorList>
    </citation>
    <scope>NUCLEOTIDE SEQUENCE [LARGE SCALE GENOMIC DNA]</scope>
    <source>
        <strain evidence="2 3">Bristol N2</strain>
    </source>
</reference>
<protein>
    <submittedName>
        <fullName evidence="2">tRNA_int_endo domain-containing protein</fullName>
    </submittedName>
</protein>
<dbReference type="CTD" id="259566"/>
<dbReference type="GeneID" id="259566"/>
<name>A0A486WY67_CAEEL</name>
<accession>A0A486WY67</accession>
<evidence type="ECO:0000313" key="4">
    <source>
        <dbReference type="WormBase" id="K08D10.12c"/>
    </source>
</evidence>